<protein>
    <submittedName>
        <fullName evidence="2">NAD(P)/FAD-dependent oxidoreductase</fullName>
    </submittedName>
</protein>
<dbReference type="EMBL" id="JAAGOA010000006">
    <property type="protein sequence ID" value="NEE00580.1"/>
    <property type="molecule type" value="Genomic_DNA"/>
</dbReference>
<name>A0A6L9S9E8_9ACTN</name>
<dbReference type="SUPFAM" id="SSF51905">
    <property type="entry name" value="FAD/NAD(P)-binding domain"/>
    <property type="match status" value="2"/>
</dbReference>
<dbReference type="Pfam" id="PF07992">
    <property type="entry name" value="Pyr_redox_2"/>
    <property type="match status" value="2"/>
</dbReference>
<proteinExistence type="predicted"/>
<keyword evidence="3" id="KW-1185">Reference proteome</keyword>
<dbReference type="AlphaFoldDB" id="A0A6L9S9E8"/>
<sequence length="381" mass="40769">MADFLVLGGGFGGLAAAHELRRRLPRGDRVTVVAMSDRFFVGFAKLWDLAGSRPLADGTRMLERLEERGIRFVHAEVTSIDAATCSVQTTAGPISADGMVVALGAGYWPGHRELIEAGAYNLYHAPSLPDIHTALNDLTDGRLLVSIMGTPYLCPPAPYEATLLLEDRLRSAGLRDRVDIAISTPAPLTLPVAGPDASRFLAEELTAAGVGVFTEHTVGSIDPDRRTVTFQNSRTLDFELLLAIPAAVPPPVIHASTLAGPSGWIEPDRRTFATSAERVYAVGDCTLIHTATAQLPKAGVFAEAAGKIAATNLVADVYGGDRLTFDGYGYCFLELPGQRVATVAGDFYATPRPDVRLSPPDRASFSAKQEWEEERLNSLLG</sequence>
<comment type="caution">
    <text evidence="2">The sequence shown here is derived from an EMBL/GenBank/DDBJ whole genome shotgun (WGS) entry which is preliminary data.</text>
</comment>
<reference evidence="2 3" key="1">
    <citation type="submission" date="2020-02" db="EMBL/GenBank/DDBJ databases">
        <authorList>
            <person name="Li X.-J."/>
            <person name="Han X.-M."/>
        </authorList>
    </citation>
    <scope>NUCLEOTIDE SEQUENCE [LARGE SCALE GENOMIC DNA]</scope>
    <source>
        <strain evidence="2 3">CCTCC AB 2017055</strain>
    </source>
</reference>
<dbReference type="Gene3D" id="3.50.50.60">
    <property type="entry name" value="FAD/NAD(P)-binding domain"/>
    <property type="match status" value="2"/>
</dbReference>
<dbReference type="InterPro" id="IPR023753">
    <property type="entry name" value="FAD/NAD-binding_dom"/>
</dbReference>
<evidence type="ECO:0000259" key="1">
    <source>
        <dbReference type="Pfam" id="PF07992"/>
    </source>
</evidence>
<dbReference type="InterPro" id="IPR052541">
    <property type="entry name" value="SQRD"/>
</dbReference>
<dbReference type="RefSeq" id="WP_163736557.1">
    <property type="nucleotide sequence ID" value="NZ_JAAGOA010000006.1"/>
</dbReference>
<dbReference type="GO" id="GO:0016491">
    <property type="term" value="F:oxidoreductase activity"/>
    <property type="evidence" value="ECO:0007669"/>
    <property type="project" value="InterPro"/>
</dbReference>
<dbReference type="Proteomes" id="UP000475214">
    <property type="component" value="Unassembled WGS sequence"/>
</dbReference>
<organism evidence="2 3">
    <name type="scientific">Phytoactinopolyspora halotolerans</name>
    <dbReference type="NCBI Taxonomy" id="1981512"/>
    <lineage>
        <taxon>Bacteria</taxon>
        <taxon>Bacillati</taxon>
        <taxon>Actinomycetota</taxon>
        <taxon>Actinomycetes</taxon>
        <taxon>Jiangellales</taxon>
        <taxon>Jiangellaceae</taxon>
        <taxon>Phytoactinopolyspora</taxon>
    </lineage>
</organism>
<evidence type="ECO:0000313" key="2">
    <source>
        <dbReference type="EMBL" id="NEE00580.1"/>
    </source>
</evidence>
<dbReference type="InterPro" id="IPR036188">
    <property type="entry name" value="FAD/NAD-bd_sf"/>
</dbReference>
<gene>
    <name evidence="2" type="ORF">G1H10_10410</name>
</gene>
<evidence type="ECO:0000313" key="3">
    <source>
        <dbReference type="Proteomes" id="UP000475214"/>
    </source>
</evidence>
<accession>A0A6L9S9E8</accession>
<dbReference type="PANTHER" id="PTHR43755:SF1">
    <property type="entry name" value="FAD-DEPENDENT PYRIDINE NUCLEOTIDE-DISULPHIDE OXIDOREDUCTASE"/>
    <property type="match status" value="1"/>
</dbReference>
<feature type="domain" description="FAD/NAD(P)-binding" evidence="1">
    <location>
        <begin position="3"/>
        <end position="105"/>
    </location>
</feature>
<feature type="domain" description="FAD/NAD(P)-binding" evidence="1">
    <location>
        <begin position="182"/>
        <end position="292"/>
    </location>
</feature>
<dbReference type="PANTHER" id="PTHR43755">
    <property type="match status" value="1"/>
</dbReference>